<evidence type="ECO:0000256" key="1">
    <source>
        <dbReference type="PROSITE-ProRule" id="PRU00047"/>
    </source>
</evidence>
<organism evidence="4 5">
    <name type="scientific">Oryza sativa subsp. japonica</name>
    <name type="common">Rice</name>
    <dbReference type="NCBI Taxonomy" id="39947"/>
    <lineage>
        <taxon>Eukaryota</taxon>
        <taxon>Viridiplantae</taxon>
        <taxon>Streptophyta</taxon>
        <taxon>Embryophyta</taxon>
        <taxon>Tracheophyta</taxon>
        <taxon>Spermatophyta</taxon>
        <taxon>Magnoliopsida</taxon>
        <taxon>Liliopsida</taxon>
        <taxon>Poales</taxon>
        <taxon>Poaceae</taxon>
        <taxon>BOP clade</taxon>
        <taxon>Oryzoideae</taxon>
        <taxon>Oryzeae</taxon>
        <taxon>Oryzinae</taxon>
        <taxon>Oryza</taxon>
        <taxon>Oryza sativa</taxon>
    </lineage>
</organism>
<keyword evidence="1" id="KW-0863">Zinc-finger</keyword>
<dbReference type="Proteomes" id="UP000059680">
    <property type="component" value="Chromosome 5"/>
</dbReference>
<evidence type="ECO:0000256" key="2">
    <source>
        <dbReference type="SAM" id="MobiDB-lite"/>
    </source>
</evidence>
<dbReference type="InterPro" id="IPR001878">
    <property type="entry name" value="Znf_CCHC"/>
</dbReference>
<keyword evidence="5" id="KW-1185">Reference proteome</keyword>
<dbReference type="EMBL" id="AP014961">
    <property type="protein sequence ID" value="BAS95445.1"/>
    <property type="molecule type" value="Genomic_DNA"/>
</dbReference>
<dbReference type="AlphaFoldDB" id="A0A0P0WQK7"/>
<evidence type="ECO:0000313" key="5">
    <source>
        <dbReference type="Proteomes" id="UP000059680"/>
    </source>
</evidence>
<feature type="domain" description="CCHC-type" evidence="3">
    <location>
        <begin position="41"/>
        <end position="55"/>
    </location>
</feature>
<dbReference type="InterPro" id="IPR036875">
    <property type="entry name" value="Znf_CCHC_sf"/>
</dbReference>
<dbReference type="PaxDb" id="39947-A0A0P0WQK7"/>
<name>A0A0P0WQK7_ORYSJ</name>
<proteinExistence type="predicted"/>
<keyword evidence="1" id="KW-0862">Zinc</keyword>
<dbReference type="InParanoid" id="A0A0P0WQK7"/>
<evidence type="ECO:0000313" key="4">
    <source>
        <dbReference type="EMBL" id="BAS95445.1"/>
    </source>
</evidence>
<protein>
    <submittedName>
        <fullName evidence="4">Os05g0573100 protein</fullName>
    </submittedName>
</protein>
<dbReference type="PROSITE" id="PS50158">
    <property type="entry name" value="ZF_CCHC"/>
    <property type="match status" value="1"/>
</dbReference>
<feature type="compositionally biased region" description="Gly residues" evidence="2">
    <location>
        <begin position="1"/>
        <end position="14"/>
    </location>
</feature>
<dbReference type="GO" id="GO:0003676">
    <property type="term" value="F:nucleic acid binding"/>
    <property type="evidence" value="ECO:0007669"/>
    <property type="project" value="InterPro"/>
</dbReference>
<accession>A0A0P0WQK7</accession>
<keyword evidence="1" id="KW-0479">Metal-binding</keyword>
<reference evidence="4 5" key="2">
    <citation type="journal article" date="2013" name="Plant Cell Physiol.">
        <title>Rice Annotation Project Database (RAP-DB): an integrative and interactive database for rice genomics.</title>
        <authorList>
            <person name="Sakai H."/>
            <person name="Lee S.S."/>
            <person name="Tanaka T."/>
            <person name="Numa H."/>
            <person name="Kim J."/>
            <person name="Kawahara Y."/>
            <person name="Wakimoto H."/>
            <person name="Yang C.C."/>
            <person name="Iwamoto M."/>
            <person name="Abe T."/>
            <person name="Yamada Y."/>
            <person name="Muto A."/>
            <person name="Inokuchi H."/>
            <person name="Ikemura T."/>
            <person name="Matsumoto T."/>
            <person name="Sasaki T."/>
            <person name="Itoh T."/>
        </authorList>
    </citation>
    <scope>NUCLEOTIDE SEQUENCE [LARGE SCALE GENOMIC DNA]</scope>
    <source>
        <strain evidence="5">cv. Nipponbare</strain>
    </source>
</reference>
<dbReference type="SUPFAM" id="SSF57756">
    <property type="entry name" value="Retrovirus zinc finger-like domains"/>
    <property type="match status" value="1"/>
</dbReference>
<sequence>MSRRGLGGFDGGHLGRCRSTASPTLFRSLPPGPPRPKPAACNRCGMSGHRLENCPLERRFLARLVALCQYAMPAVPESLRRTASLDHHAVVCRS</sequence>
<dbReference type="GO" id="GO:0008270">
    <property type="term" value="F:zinc ion binding"/>
    <property type="evidence" value="ECO:0007669"/>
    <property type="project" value="UniProtKB-KW"/>
</dbReference>
<evidence type="ECO:0000259" key="3">
    <source>
        <dbReference type="PROSITE" id="PS50158"/>
    </source>
</evidence>
<reference evidence="4 5" key="3">
    <citation type="journal article" date="2013" name="Rice">
        <title>Improvement of the Oryza sativa Nipponbare reference genome using next generation sequence and optical map data.</title>
        <authorList>
            <person name="Kawahara Y."/>
            <person name="de la Bastide M."/>
            <person name="Hamilton J.P."/>
            <person name="Kanamori H."/>
            <person name="McCombie W.R."/>
            <person name="Ouyang S."/>
            <person name="Schwartz D.C."/>
            <person name="Tanaka T."/>
            <person name="Wu J."/>
            <person name="Zhou S."/>
            <person name="Childs K.L."/>
            <person name="Davidson R.M."/>
            <person name="Lin H."/>
            <person name="Quesada-Ocampo L."/>
            <person name="Vaillancourt B."/>
            <person name="Sakai H."/>
            <person name="Lee S.S."/>
            <person name="Kim J."/>
            <person name="Numa H."/>
            <person name="Itoh T."/>
            <person name="Buell C.R."/>
            <person name="Matsumoto T."/>
        </authorList>
    </citation>
    <scope>NUCLEOTIDE SEQUENCE [LARGE SCALE GENOMIC DNA]</scope>
    <source>
        <strain evidence="5">cv. Nipponbare</strain>
    </source>
</reference>
<gene>
    <name evidence="4" type="ordered locus">Os05g0573100</name>
    <name evidence="4" type="ORF">OSNPB_050573100</name>
</gene>
<reference evidence="5" key="1">
    <citation type="journal article" date="2005" name="Nature">
        <title>The map-based sequence of the rice genome.</title>
        <authorList>
            <consortium name="International rice genome sequencing project (IRGSP)"/>
            <person name="Matsumoto T."/>
            <person name="Wu J."/>
            <person name="Kanamori H."/>
            <person name="Katayose Y."/>
            <person name="Fujisawa M."/>
            <person name="Namiki N."/>
            <person name="Mizuno H."/>
            <person name="Yamamoto K."/>
            <person name="Antonio B.A."/>
            <person name="Baba T."/>
            <person name="Sakata K."/>
            <person name="Nagamura Y."/>
            <person name="Aoki H."/>
            <person name="Arikawa K."/>
            <person name="Arita K."/>
            <person name="Bito T."/>
            <person name="Chiden Y."/>
            <person name="Fujitsuka N."/>
            <person name="Fukunaka R."/>
            <person name="Hamada M."/>
            <person name="Harada C."/>
            <person name="Hayashi A."/>
            <person name="Hijishita S."/>
            <person name="Honda M."/>
            <person name="Hosokawa S."/>
            <person name="Ichikawa Y."/>
            <person name="Idonuma A."/>
            <person name="Iijima M."/>
            <person name="Ikeda M."/>
            <person name="Ikeno M."/>
            <person name="Ito K."/>
            <person name="Ito S."/>
            <person name="Ito T."/>
            <person name="Ito Y."/>
            <person name="Ito Y."/>
            <person name="Iwabuchi A."/>
            <person name="Kamiya K."/>
            <person name="Karasawa W."/>
            <person name="Kurita K."/>
            <person name="Katagiri S."/>
            <person name="Kikuta A."/>
            <person name="Kobayashi H."/>
            <person name="Kobayashi N."/>
            <person name="Machita K."/>
            <person name="Maehara T."/>
            <person name="Masukawa M."/>
            <person name="Mizubayashi T."/>
            <person name="Mukai Y."/>
            <person name="Nagasaki H."/>
            <person name="Nagata Y."/>
            <person name="Naito S."/>
            <person name="Nakashima M."/>
            <person name="Nakama Y."/>
            <person name="Nakamichi Y."/>
            <person name="Nakamura M."/>
            <person name="Meguro A."/>
            <person name="Negishi M."/>
            <person name="Ohta I."/>
            <person name="Ohta T."/>
            <person name="Okamoto M."/>
            <person name="Ono N."/>
            <person name="Saji S."/>
            <person name="Sakaguchi M."/>
            <person name="Sakai K."/>
            <person name="Shibata M."/>
            <person name="Shimokawa T."/>
            <person name="Song J."/>
            <person name="Takazaki Y."/>
            <person name="Terasawa K."/>
            <person name="Tsugane M."/>
            <person name="Tsuji K."/>
            <person name="Ueda S."/>
            <person name="Waki K."/>
            <person name="Yamagata H."/>
            <person name="Yamamoto M."/>
            <person name="Yamamoto S."/>
            <person name="Yamane H."/>
            <person name="Yoshiki S."/>
            <person name="Yoshihara R."/>
            <person name="Yukawa K."/>
            <person name="Zhong H."/>
            <person name="Yano M."/>
            <person name="Yuan Q."/>
            <person name="Ouyang S."/>
            <person name="Liu J."/>
            <person name="Jones K.M."/>
            <person name="Gansberger K."/>
            <person name="Moffat K."/>
            <person name="Hill J."/>
            <person name="Bera J."/>
            <person name="Fadrosh D."/>
            <person name="Jin S."/>
            <person name="Johri S."/>
            <person name="Kim M."/>
            <person name="Overton L."/>
            <person name="Reardon M."/>
            <person name="Tsitrin T."/>
            <person name="Vuong H."/>
            <person name="Weaver B."/>
            <person name="Ciecko A."/>
            <person name="Tallon L."/>
            <person name="Jackson J."/>
            <person name="Pai G."/>
            <person name="Aken S.V."/>
            <person name="Utterback T."/>
            <person name="Reidmuller S."/>
            <person name="Feldblyum T."/>
            <person name="Hsiao J."/>
            <person name="Zismann V."/>
            <person name="Iobst S."/>
            <person name="de Vazeille A.R."/>
            <person name="Buell C.R."/>
            <person name="Ying K."/>
            <person name="Li Y."/>
            <person name="Lu T."/>
            <person name="Huang Y."/>
            <person name="Zhao Q."/>
            <person name="Feng Q."/>
            <person name="Zhang L."/>
            <person name="Zhu J."/>
            <person name="Weng Q."/>
            <person name="Mu J."/>
            <person name="Lu Y."/>
            <person name="Fan D."/>
            <person name="Liu Y."/>
            <person name="Guan J."/>
            <person name="Zhang Y."/>
            <person name="Yu S."/>
            <person name="Liu X."/>
            <person name="Zhang Y."/>
            <person name="Hong G."/>
            <person name="Han B."/>
            <person name="Choisne N."/>
            <person name="Demange N."/>
            <person name="Orjeda G."/>
            <person name="Samain S."/>
            <person name="Cattolico L."/>
            <person name="Pelletier E."/>
            <person name="Couloux A."/>
            <person name="Segurens B."/>
            <person name="Wincker P."/>
            <person name="D'Hont A."/>
            <person name="Scarpelli C."/>
            <person name="Weissenbach J."/>
            <person name="Salanoubat M."/>
            <person name="Quetier F."/>
            <person name="Yu Y."/>
            <person name="Kim H.R."/>
            <person name="Rambo T."/>
            <person name="Currie J."/>
            <person name="Collura K."/>
            <person name="Luo M."/>
            <person name="Yang T."/>
            <person name="Ammiraju J.S.S."/>
            <person name="Engler F."/>
            <person name="Soderlund C."/>
            <person name="Wing R.A."/>
            <person name="Palmer L.E."/>
            <person name="de la Bastide M."/>
            <person name="Spiegel L."/>
            <person name="Nascimento L."/>
            <person name="Zutavern T."/>
            <person name="O'Shaughnessy A."/>
            <person name="Dike S."/>
            <person name="Dedhia N."/>
            <person name="Preston R."/>
            <person name="Balija V."/>
            <person name="McCombie W.R."/>
            <person name="Chow T."/>
            <person name="Chen H."/>
            <person name="Chung M."/>
            <person name="Chen C."/>
            <person name="Shaw J."/>
            <person name="Wu H."/>
            <person name="Hsiao K."/>
            <person name="Chao Y."/>
            <person name="Chu M."/>
            <person name="Cheng C."/>
            <person name="Hour A."/>
            <person name="Lee P."/>
            <person name="Lin S."/>
            <person name="Lin Y."/>
            <person name="Liou J."/>
            <person name="Liu S."/>
            <person name="Hsing Y."/>
            <person name="Raghuvanshi S."/>
            <person name="Mohanty A."/>
            <person name="Bharti A.K."/>
            <person name="Gaur A."/>
            <person name="Gupta V."/>
            <person name="Kumar D."/>
            <person name="Ravi V."/>
            <person name="Vij S."/>
            <person name="Kapur A."/>
            <person name="Khurana P."/>
            <person name="Khurana P."/>
            <person name="Khurana J.P."/>
            <person name="Tyagi A.K."/>
            <person name="Gaikwad K."/>
            <person name="Singh A."/>
            <person name="Dalal V."/>
            <person name="Srivastava S."/>
            <person name="Dixit A."/>
            <person name="Pal A.K."/>
            <person name="Ghazi I.A."/>
            <person name="Yadav M."/>
            <person name="Pandit A."/>
            <person name="Bhargava A."/>
            <person name="Sureshbabu K."/>
            <person name="Batra K."/>
            <person name="Sharma T.R."/>
            <person name="Mohapatra T."/>
            <person name="Singh N.K."/>
            <person name="Messing J."/>
            <person name="Nelson A.B."/>
            <person name="Fuks G."/>
            <person name="Kavchok S."/>
            <person name="Keizer G."/>
            <person name="Linton E."/>
            <person name="Llaca V."/>
            <person name="Song R."/>
            <person name="Tanyolac B."/>
            <person name="Young S."/>
            <person name="Ho-Il K."/>
            <person name="Hahn J.H."/>
            <person name="Sangsakoo G."/>
            <person name="Vanavichit A."/>
            <person name="de Mattos Luiz.A.T."/>
            <person name="Zimmer P.D."/>
            <person name="Malone G."/>
            <person name="Dellagostin O."/>
            <person name="de Oliveira A.C."/>
            <person name="Bevan M."/>
            <person name="Bancroft I."/>
            <person name="Minx P."/>
            <person name="Cordum H."/>
            <person name="Wilson R."/>
            <person name="Cheng Z."/>
            <person name="Jin W."/>
            <person name="Jiang J."/>
            <person name="Leong S.A."/>
            <person name="Iwama H."/>
            <person name="Gojobori T."/>
            <person name="Itoh T."/>
            <person name="Niimura Y."/>
            <person name="Fujii Y."/>
            <person name="Habara T."/>
            <person name="Sakai H."/>
            <person name="Sato Y."/>
            <person name="Wilson G."/>
            <person name="Kumar K."/>
            <person name="McCouch S."/>
            <person name="Juretic N."/>
            <person name="Hoen D."/>
            <person name="Wright S."/>
            <person name="Bruskiewich R."/>
            <person name="Bureau T."/>
            <person name="Miyao A."/>
            <person name="Hirochika H."/>
            <person name="Nishikawa T."/>
            <person name="Kadowaki K."/>
            <person name="Sugiura M."/>
            <person name="Burr B."/>
            <person name="Sasaki T."/>
        </authorList>
    </citation>
    <scope>NUCLEOTIDE SEQUENCE [LARGE SCALE GENOMIC DNA]</scope>
    <source>
        <strain evidence="5">cv. Nipponbare</strain>
    </source>
</reference>
<feature type="region of interest" description="Disordered" evidence="2">
    <location>
        <begin position="1"/>
        <end position="37"/>
    </location>
</feature>